<sequence>MATASSSNAPNYGTLSDAGPSTASNPHPKRTRTYLLCTPSIPEQEAYRYPPPSPSGTPVACPPFSRPAIPMPGNLTLPNRTDGLMHPWIIHSSFESIIKLAGLINLLLGGLVGWGCCWYDPRGWVLPATWAVVWGWYARGWKTTLALVCFEWYLRWSDDE</sequence>
<evidence type="ECO:0000313" key="3">
    <source>
        <dbReference type="Proteomes" id="UP000018144"/>
    </source>
</evidence>
<keyword evidence="3" id="KW-1185">Reference proteome</keyword>
<feature type="compositionally biased region" description="Polar residues" evidence="1">
    <location>
        <begin position="1"/>
        <end position="25"/>
    </location>
</feature>
<protein>
    <submittedName>
        <fullName evidence="2">Uncharacterized protein</fullName>
    </submittedName>
</protein>
<evidence type="ECO:0000256" key="1">
    <source>
        <dbReference type="SAM" id="MobiDB-lite"/>
    </source>
</evidence>
<dbReference type="Proteomes" id="UP000018144">
    <property type="component" value="Unassembled WGS sequence"/>
</dbReference>
<reference evidence="2 3" key="1">
    <citation type="journal article" date="2013" name="PLoS Genet.">
        <title>The genome and development-dependent transcriptomes of Pyronema confluens: a window into fungal evolution.</title>
        <authorList>
            <person name="Traeger S."/>
            <person name="Altegoer F."/>
            <person name="Freitag M."/>
            <person name="Gabaldon T."/>
            <person name="Kempken F."/>
            <person name="Kumar A."/>
            <person name="Marcet-Houben M."/>
            <person name="Poggeler S."/>
            <person name="Stajich J.E."/>
            <person name="Nowrousian M."/>
        </authorList>
    </citation>
    <scope>NUCLEOTIDE SEQUENCE [LARGE SCALE GENOMIC DNA]</scope>
    <source>
        <strain evidence="3">CBS 100304</strain>
        <tissue evidence="2">Vegetative mycelium</tissue>
    </source>
</reference>
<dbReference type="AlphaFoldDB" id="U4KVB0"/>
<accession>U4KVB0</accession>
<proteinExistence type="predicted"/>
<dbReference type="OrthoDB" id="10465414at2759"/>
<feature type="region of interest" description="Disordered" evidence="1">
    <location>
        <begin position="1"/>
        <end position="34"/>
    </location>
</feature>
<evidence type="ECO:0000313" key="2">
    <source>
        <dbReference type="EMBL" id="CCX05182.1"/>
    </source>
</evidence>
<organism evidence="2 3">
    <name type="scientific">Pyronema omphalodes (strain CBS 100304)</name>
    <name type="common">Pyronema confluens</name>
    <dbReference type="NCBI Taxonomy" id="1076935"/>
    <lineage>
        <taxon>Eukaryota</taxon>
        <taxon>Fungi</taxon>
        <taxon>Dikarya</taxon>
        <taxon>Ascomycota</taxon>
        <taxon>Pezizomycotina</taxon>
        <taxon>Pezizomycetes</taxon>
        <taxon>Pezizales</taxon>
        <taxon>Pyronemataceae</taxon>
        <taxon>Pyronema</taxon>
    </lineage>
</organism>
<name>U4KVB0_PYROM</name>
<dbReference type="EMBL" id="HF935235">
    <property type="protein sequence ID" value="CCX05182.1"/>
    <property type="molecule type" value="Genomic_DNA"/>
</dbReference>
<gene>
    <name evidence="2" type="ORF">PCON_04769</name>
</gene>